<evidence type="ECO:0000256" key="3">
    <source>
        <dbReference type="ARBA" id="ARBA00022490"/>
    </source>
</evidence>
<dbReference type="SMART" id="SM00326">
    <property type="entry name" value="SH3"/>
    <property type="match status" value="1"/>
</dbReference>
<protein>
    <recommendedName>
        <fullName evidence="12">Spermatogenesis-associated protein 13</fullName>
    </recommendedName>
</protein>
<feature type="domain" description="DH" evidence="9">
    <location>
        <begin position="682"/>
        <end position="866"/>
    </location>
</feature>
<dbReference type="Pfam" id="PF14604">
    <property type="entry name" value="SH3_9"/>
    <property type="match status" value="1"/>
</dbReference>
<dbReference type="InterPro" id="IPR011993">
    <property type="entry name" value="PH-like_dom_sf"/>
</dbReference>
<dbReference type="InterPro" id="IPR001331">
    <property type="entry name" value="GDS_CDC24_CS"/>
</dbReference>
<feature type="compositionally biased region" description="Pro residues" evidence="6">
    <location>
        <begin position="294"/>
        <end position="309"/>
    </location>
</feature>
<dbReference type="PANTHER" id="PTHR47544">
    <property type="entry name" value="RHO GUANINE NUCLEOTIDE EXCHANGE FACTOR 4"/>
    <property type="match status" value="1"/>
</dbReference>
<evidence type="ECO:0008006" key="12">
    <source>
        <dbReference type="Google" id="ProtNLM"/>
    </source>
</evidence>
<feature type="region of interest" description="Disordered" evidence="6">
    <location>
        <begin position="294"/>
        <end position="314"/>
    </location>
</feature>
<feature type="region of interest" description="Disordered" evidence="6">
    <location>
        <begin position="1027"/>
        <end position="1065"/>
    </location>
</feature>
<dbReference type="CDD" id="cd00160">
    <property type="entry name" value="RhoGEF"/>
    <property type="match status" value="1"/>
</dbReference>
<dbReference type="GO" id="GO:0035556">
    <property type="term" value="P:intracellular signal transduction"/>
    <property type="evidence" value="ECO:0007669"/>
    <property type="project" value="InterPro"/>
</dbReference>
<keyword evidence="4" id="KW-0344">Guanine-nucleotide releasing factor</keyword>
<dbReference type="AlphaFoldDB" id="A0A3R7SZL2"/>
<dbReference type="PROSITE" id="PS50003">
    <property type="entry name" value="PH_DOMAIN"/>
    <property type="match status" value="1"/>
</dbReference>
<dbReference type="Pfam" id="PF22697">
    <property type="entry name" value="SOS1_NGEF_PH"/>
    <property type="match status" value="1"/>
</dbReference>
<dbReference type="SUPFAM" id="SSF48065">
    <property type="entry name" value="DBL homology domain (DH-domain)"/>
    <property type="match status" value="1"/>
</dbReference>
<evidence type="ECO:0000256" key="1">
    <source>
        <dbReference type="ARBA" id="ARBA00004496"/>
    </source>
</evidence>
<evidence type="ECO:0000256" key="5">
    <source>
        <dbReference type="PROSITE-ProRule" id="PRU00192"/>
    </source>
</evidence>
<dbReference type="Proteomes" id="UP000283509">
    <property type="component" value="Unassembled WGS sequence"/>
</dbReference>
<feature type="compositionally biased region" description="Low complexity" evidence="6">
    <location>
        <begin position="80"/>
        <end position="95"/>
    </location>
</feature>
<dbReference type="CDD" id="cd11828">
    <property type="entry name" value="SH3_ARHGEF9_like"/>
    <property type="match status" value="1"/>
</dbReference>
<feature type="compositionally biased region" description="Basic residues" evidence="6">
    <location>
        <begin position="504"/>
        <end position="517"/>
    </location>
</feature>
<evidence type="ECO:0000256" key="2">
    <source>
        <dbReference type="ARBA" id="ARBA00022443"/>
    </source>
</evidence>
<dbReference type="GO" id="GO:0005085">
    <property type="term" value="F:guanyl-nucleotide exchange factor activity"/>
    <property type="evidence" value="ECO:0007669"/>
    <property type="project" value="UniProtKB-KW"/>
</dbReference>
<sequence length="1065" mass="119982">MSAIIILEQSYVSCSHDISPHFFHTYPEIIVSLRSHEGGRHTFLRTQPLYEFQVTSPGDALAQVRLITPSPSPPDLLAQGTTRPRSRSPSAGASRTSERIASFLPLPGTAFSRTPILWLQSGRCRFYDFLHTLSLACSPSLSPVLQKGIHSTPFLTSLSLPSLLAHLSFISTSPPHFPNLPTSSPILLPPYIALHLPLPSFYTSLLLPLLPFPSHIPLILSFPPLTSLYSPPFPPSLLLLPPISSLLLPPSSFSFLLTSHYPFPPFPFPPISLSPSLPSPPSLPPSSFPPHLSPPTSFPHLPTPPPPPSCQLLHSQRDLDPMSARASSAPLLWLPPRNTLMEPAYRGASSHRRAIRLTEGGYPIRANRRVEVNVHAFPVESVGMRGLVHASKRLNVTLLTKPQRRLGLVTGPGPVTALDMTSHGPDVDSNNYVDPAFVASLADDGSSGLREVNPRAVRRTHSDVGGAGGRGSLHYSRQLSTPQPIKIRPAHRLPQHTASLNRSKSLKRSKGSSHLRRSISQPLDLDKAYDTPVSTLRKCRSPTNTPRRRQRRPSAGNILNEDNTTSEDEIGMSDSEDFRTDLKRSLEEDDDMIIYAEALWDHVTLDCEELVFKAGDLITVIDSSDKDWWWGRISHRAGWFPAAFVRLLVNQEEHQDTSGHQDTSARGPARKLSISGLSHDQIRTNVINEIISTERDFVKHLRDVVEGYLRQVRKRPDMFTDERVSTIFGNMEALYYFQSNFLRELEMCIDWQEPFKSCIGATFIRNREKFEIYSEYCNNHPSAVSSLQELYQDQKYVHFFEACRLLQEMIDISLDGFLLTPVQKICKYPLQLQELLKYTKPDHPDYTSVQGALEAMRDVALLVNERKRRMECLEKIASWQITVEGWEGPELLEDSSQLIYQGEVTKGVGGSWPKEVTLFLFDHQLVYCKRDLLKRNTFVYRGRLNLDNCEIVDLPDGKDSSLNINVHNGWKIHSFEKNKWYVFSCKTTAEKQKWMEAFKRERELVAEDESAGFVVADKAKHLAKVAARNQKNRPKRPRSLWFSFGGHKKGRGSGRTLSQIQHHPV</sequence>
<evidence type="ECO:0000256" key="6">
    <source>
        <dbReference type="SAM" id="MobiDB-lite"/>
    </source>
</evidence>
<comment type="caution">
    <text evidence="10">The sequence shown here is derived from an EMBL/GenBank/DDBJ whole genome shotgun (WGS) entry which is preliminary data.</text>
</comment>
<evidence type="ECO:0000259" key="8">
    <source>
        <dbReference type="PROSITE" id="PS50003"/>
    </source>
</evidence>
<dbReference type="InterPro" id="IPR055251">
    <property type="entry name" value="SOS1_NGEF_PH"/>
</dbReference>
<feature type="compositionally biased region" description="Polar residues" evidence="6">
    <location>
        <begin position="1055"/>
        <end position="1065"/>
    </location>
</feature>
<dbReference type="InterPro" id="IPR036028">
    <property type="entry name" value="SH3-like_dom_sf"/>
</dbReference>
<feature type="domain" description="PH" evidence="8">
    <location>
        <begin position="897"/>
        <end position="1003"/>
    </location>
</feature>
<keyword evidence="11" id="KW-1185">Reference proteome</keyword>
<evidence type="ECO:0000313" key="11">
    <source>
        <dbReference type="Proteomes" id="UP000283509"/>
    </source>
</evidence>
<accession>A0A3R7SZL2</accession>
<dbReference type="InterPro" id="IPR000219">
    <property type="entry name" value="DH_dom"/>
</dbReference>
<reference evidence="10 11" key="2">
    <citation type="submission" date="2019-01" db="EMBL/GenBank/DDBJ databases">
        <title>The decoding of complex shrimp genome reveals the adaptation for benthos swimmer, frequently molting mechanism and breeding impact on genome.</title>
        <authorList>
            <person name="Sun Y."/>
            <person name="Gao Y."/>
            <person name="Yu Y."/>
        </authorList>
    </citation>
    <scope>NUCLEOTIDE SEQUENCE [LARGE SCALE GENOMIC DNA]</scope>
    <source>
        <tissue evidence="10">Muscle</tissue>
    </source>
</reference>
<feature type="region of interest" description="Disordered" evidence="6">
    <location>
        <begin position="444"/>
        <end position="576"/>
    </location>
</feature>
<dbReference type="SUPFAM" id="SSF50729">
    <property type="entry name" value="PH domain-like"/>
    <property type="match status" value="1"/>
</dbReference>
<dbReference type="Pfam" id="PF00621">
    <property type="entry name" value="RhoGEF"/>
    <property type="match status" value="1"/>
</dbReference>
<name>A0A3R7SZL2_PENVA</name>
<evidence type="ECO:0000313" key="10">
    <source>
        <dbReference type="EMBL" id="ROT83161.1"/>
    </source>
</evidence>
<dbReference type="STRING" id="6689.A0A3R7SZL2"/>
<evidence type="ECO:0000259" key="7">
    <source>
        <dbReference type="PROSITE" id="PS50002"/>
    </source>
</evidence>
<dbReference type="SUPFAM" id="SSF50044">
    <property type="entry name" value="SH3-domain"/>
    <property type="match status" value="1"/>
</dbReference>
<dbReference type="SMART" id="SM00325">
    <property type="entry name" value="RhoGEF"/>
    <property type="match status" value="1"/>
</dbReference>
<evidence type="ECO:0000256" key="4">
    <source>
        <dbReference type="ARBA" id="ARBA00022658"/>
    </source>
</evidence>
<keyword evidence="3" id="KW-0963">Cytoplasm</keyword>
<dbReference type="EMBL" id="QCYY01000726">
    <property type="protein sequence ID" value="ROT83161.1"/>
    <property type="molecule type" value="Genomic_DNA"/>
</dbReference>
<dbReference type="Gene3D" id="1.20.900.10">
    <property type="entry name" value="Dbl homology (DH) domain"/>
    <property type="match status" value="1"/>
</dbReference>
<dbReference type="InterPro" id="IPR001849">
    <property type="entry name" value="PH_domain"/>
</dbReference>
<gene>
    <name evidence="10" type="ORF">C7M84_023664</name>
</gene>
<comment type="subcellular location">
    <subcellularLocation>
        <location evidence="1">Cytoplasm</location>
    </subcellularLocation>
</comment>
<dbReference type="InterPro" id="IPR035899">
    <property type="entry name" value="DBL_dom_sf"/>
</dbReference>
<organism evidence="10 11">
    <name type="scientific">Penaeus vannamei</name>
    <name type="common">Whiteleg shrimp</name>
    <name type="synonym">Litopenaeus vannamei</name>
    <dbReference type="NCBI Taxonomy" id="6689"/>
    <lineage>
        <taxon>Eukaryota</taxon>
        <taxon>Metazoa</taxon>
        <taxon>Ecdysozoa</taxon>
        <taxon>Arthropoda</taxon>
        <taxon>Crustacea</taxon>
        <taxon>Multicrustacea</taxon>
        <taxon>Malacostraca</taxon>
        <taxon>Eumalacostraca</taxon>
        <taxon>Eucarida</taxon>
        <taxon>Decapoda</taxon>
        <taxon>Dendrobranchiata</taxon>
        <taxon>Penaeoidea</taxon>
        <taxon>Penaeidae</taxon>
        <taxon>Penaeus</taxon>
    </lineage>
</organism>
<dbReference type="InterPro" id="IPR001452">
    <property type="entry name" value="SH3_domain"/>
</dbReference>
<feature type="domain" description="SH3" evidence="7">
    <location>
        <begin position="591"/>
        <end position="650"/>
    </location>
</feature>
<dbReference type="PANTHER" id="PTHR47544:SF3">
    <property type="entry name" value="RHO GUANINE NUCLEOTIDE EXCHANGE FACTOR 4 ISOFORM X1"/>
    <property type="match status" value="1"/>
</dbReference>
<reference evidence="10 11" key="1">
    <citation type="submission" date="2018-04" db="EMBL/GenBank/DDBJ databases">
        <authorList>
            <person name="Zhang X."/>
            <person name="Yuan J."/>
            <person name="Li F."/>
            <person name="Xiang J."/>
        </authorList>
    </citation>
    <scope>NUCLEOTIDE SEQUENCE [LARGE SCALE GENOMIC DNA]</scope>
    <source>
        <tissue evidence="10">Muscle</tissue>
    </source>
</reference>
<dbReference type="PROSITE" id="PS50002">
    <property type="entry name" value="SH3"/>
    <property type="match status" value="1"/>
</dbReference>
<dbReference type="OrthoDB" id="660555at2759"/>
<dbReference type="PROSITE" id="PS00741">
    <property type="entry name" value="DH_1"/>
    <property type="match status" value="1"/>
</dbReference>
<dbReference type="PROSITE" id="PS50010">
    <property type="entry name" value="DH_2"/>
    <property type="match status" value="1"/>
</dbReference>
<dbReference type="SMART" id="SM00233">
    <property type="entry name" value="PH"/>
    <property type="match status" value="1"/>
</dbReference>
<keyword evidence="2 5" id="KW-0728">SH3 domain</keyword>
<evidence type="ECO:0000259" key="9">
    <source>
        <dbReference type="PROSITE" id="PS50010"/>
    </source>
</evidence>
<feature type="compositionally biased region" description="Acidic residues" evidence="6">
    <location>
        <begin position="564"/>
        <end position="575"/>
    </location>
</feature>
<dbReference type="GO" id="GO:0005737">
    <property type="term" value="C:cytoplasm"/>
    <property type="evidence" value="ECO:0007669"/>
    <property type="project" value="UniProtKB-SubCell"/>
</dbReference>
<proteinExistence type="predicted"/>
<dbReference type="Gene3D" id="2.30.30.40">
    <property type="entry name" value="SH3 Domains"/>
    <property type="match status" value="1"/>
</dbReference>
<dbReference type="CDD" id="cd01224">
    <property type="entry name" value="PH_Collybistin_ASEF"/>
    <property type="match status" value="1"/>
</dbReference>
<feature type="region of interest" description="Disordered" evidence="6">
    <location>
        <begin position="69"/>
        <end position="96"/>
    </location>
</feature>
<dbReference type="Gene3D" id="2.30.29.30">
    <property type="entry name" value="Pleckstrin-homology domain (PH domain)/Phosphotyrosine-binding domain (PTB)"/>
    <property type="match status" value="1"/>
</dbReference>